<proteinExistence type="predicted"/>
<name>K1PBX6_MAGGI</name>
<dbReference type="HOGENOM" id="CLU_1355826_0_0_1"/>
<dbReference type="EMBL" id="JH818644">
    <property type="protein sequence ID" value="EKC21322.1"/>
    <property type="molecule type" value="Genomic_DNA"/>
</dbReference>
<dbReference type="AlphaFoldDB" id="K1PBX6"/>
<dbReference type="InParanoid" id="K1PBX6"/>
<organism evidence="1">
    <name type="scientific">Magallana gigas</name>
    <name type="common">Pacific oyster</name>
    <name type="synonym">Crassostrea gigas</name>
    <dbReference type="NCBI Taxonomy" id="29159"/>
    <lineage>
        <taxon>Eukaryota</taxon>
        <taxon>Metazoa</taxon>
        <taxon>Spiralia</taxon>
        <taxon>Lophotrochozoa</taxon>
        <taxon>Mollusca</taxon>
        <taxon>Bivalvia</taxon>
        <taxon>Autobranchia</taxon>
        <taxon>Pteriomorphia</taxon>
        <taxon>Ostreida</taxon>
        <taxon>Ostreoidea</taxon>
        <taxon>Ostreidae</taxon>
        <taxon>Magallana</taxon>
    </lineage>
</organism>
<evidence type="ECO:0000313" key="1">
    <source>
        <dbReference type="EMBL" id="EKC21322.1"/>
    </source>
</evidence>
<reference evidence="1" key="1">
    <citation type="journal article" date="2012" name="Nature">
        <title>The oyster genome reveals stress adaptation and complexity of shell formation.</title>
        <authorList>
            <person name="Zhang G."/>
            <person name="Fang X."/>
            <person name="Guo X."/>
            <person name="Li L."/>
            <person name="Luo R."/>
            <person name="Xu F."/>
            <person name="Yang P."/>
            <person name="Zhang L."/>
            <person name="Wang X."/>
            <person name="Qi H."/>
            <person name="Xiong Z."/>
            <person name="Que H."/>
            <person name="Xie Y."/>
            <person name="Holland P.W."/>
            <person name="Paps J."/>
            <person name="Zhu Y."/>
            <person name="Wu F."/>
            <person name="Chen Y."/>
            <person name="Wang J."/>
            <person name="Peng C."/>
            <person name="Meng J."/>
            <person name="Yang L."/>
            <person name="Liu J."/>
            <person name="Wen B."/>
            <person name="Zhang N."/>
            <person name="Huang Z."/>
            <person name="Zhu Q."/>
            <person name="Feng Y."/>
            <person name="Mount A."/>
            <person name="Hedgecock D."/>
            <person name="Xu Z."/>
            <person name="Liu Y."/>
            <person name="Domazet-Loso T."/>
            <person name="Du Y."/>
            <person name="Sun X."/>
            <person name="Zhang S."/>
            <person name="Liu B."/>
            <person name="Cheng P."/>
            <person name="Jiang X."/>
            <person name="Li J."/>
            <person name="Fan D."/>
            <person name="Wang W."/>
            <person name="Fu W."/>
            <person name="Wang T."/>
            <person name="Wang B."/>
            <person name="Zhang J."/>
            <person name="Peng Z."/>
            <person name="Li Y."/>
            <person name="Li N."/>
            <person name="Wang J."/>
            <person name="Chen M."/>
            <person name="He Y."/>
            <person name="Tan F."/>
            <person name="Song X."/>
            <person name="Zheng Q."/>
            <person name="Huang R."/>
            <person name="Yang H."/>
            <person name="Du X."/>
            <person name="Chen L."/>
            <person name="Yang M."/>
            <person name="Gaffney P.M."/>
            <person name="Wang S."/>
            <person name="Luo L."/>
            <person name="She Z."/>
            <person name="Ming Y."/>
            <person name="Huang W."/>
            <person name="Zhang S."/>
            <person name="Huang B."/>
            <person name="Zhang Y."/>
            <person name="Qu T."/>
            <person name="Ni P."/>
            <person name="Miao G."/>
            <person name="Wang J."/>
            <person name="Wang Q."/>
            <person name="Steinberg C.E."/>
            <person name="Wang H."/>
            <person name="Li N."/>
            <person name="Qian L."/>
            <person name="Zhang G."/>
            <person name="Li Y."/>
            <person name="Yang H."/>
            <person name="Liu X."/>
            <person name="Wang J."/>
            <person name="Yin Y."/>
            <person name="Wang J."/>
        </authorList>
    </citation>
    <scope>NUCLEOTIDE SEQUENCE [LARGE SCALE GENOMIC DNA]</scope>
    <source>
        <strain evidence="1">05x7-T-G4-1.051#20</strain>
    </source>
</reference>
<sequence length="202" mass="23177">MFSFSWRLQADYQTSAGHTIRVWRRPSDIGVPIGIKSSIAPLTLLKSAATLKSQKFGFIVISKEGIHTTYPSNTTTEDFTQVTTGYQLKNQTDIDKPKNLAHSENNHLDETRTTVTSLKYTEDMDPFYQLEPTTSTEGTEMSSQGSLKVDIFDRLNTLLKDIDLEPFSFPHLLWKTYTAKTKHKYFKGMQTRKPITYWIPKK</sequence>
<accession>K1PBX6</accession>
<gene>
    <name evidence="1" type="ORF">CGI_10004127</name>
</gene>
<protein>
    <submittedName>
        <fullName evidence="1">Uncharacterized protein</fullName>
    </submittedName>
</protein>